<evidence type="ECO:0000256" key="6">
    <source>
        <dbReference type="SAM" id="MobiDB-lite"/>
    </source>
</evidence>
<reference evidence="8" key="1">
    <citation type="submission" date="2021-01" db="EMBL/GenBank/DDBJ databases">
        <authorList>
            <person name="Corre E."/>
            <person name="Pelletier E."/>
            <person name="Niang G."/>
            <person name="Scheremetjew M."/>
            <person name="Finn R."/>
            <person name="Kale V."/>
            <person name="Holt S."/>
            <person name="Cochrane G."/>
            <person name="Meng A."/>
            <person name="Brown T."/>
            <person name="Cohen L."/>
        </authorList>
    </citation>
    <scope>NUCLEOTIDE SEQUENCE</scope>
    <source>
        <strain evidence="8">CCMP3328</strain>
    </source>
</reference>
<sequence>MKIVSQILPLAVATIGALSVTTDAFEPMSVIKNAPSRSSIRDQQAQQAQPMRHGPSLSTRDGMRLEATSASSARRNANGNKATANQVVDTEAMLKYGSALIIQISLMFGVFKAADVFILDQFNLDSIPFAANIGLFYILSLRSRIFNPLSNNRPKPSTQEMSGNEERIRPSWTPPGVVFPIVWLLIVAPLRATTSAMVLETTHCYCNPATFALLLHLCIGDVWNTINTVEQRYGAAALGVSAVFLSAANAAYQYYQVVPLAGELLSIKLVWLTIAASLVIQTWRLNPNEVTGELDSLLPTKLDGEPSMTRFEWFGGSKADGGDE</sequence>
<protein>
    <submittedName>
        <fullName evidence="8">Uncharacterized protein</fullName>
    </submittedName>
</protein>
<evidence type="ECO:0000256" key="5">
    <source>
        <dbReference type="ARBA" id="ARBA00023136"/>
    </source>
</evidence>
<gene>
    <name evidence="8" type="ORF">CAUS1442_LOCUS13437</name>
    <name evidence="9" type="ORF">CAUS1442_LOCUS13446</name>
</gene>
<evidence type="ECO:0000256" key="7">
    <source>
        <dbReference type="SAM" id="SignalP"/>
    </source>
</evidence>
<feature type="region of interest" description="Disordered" evidence="6">
    <location>
        <begin position="35"/>
        <end position="61"/>
    </location>
</feature>
<dbReference type="InterPro" id="IPR038330">
    <property type="entry name" value="TspO/MBR-related_sf"/>
</dbReference>
<dbReference type="CDD" id="cd15904">
    <property type="entry name" value="TSPO_MBR"/>
    <property type="match status" value="1"/>
</dbReference>
<keyword evidence="7" id="KW-0732">Signal</keyword>
<accession>A0A6T6HSN4</accession>
<dbReference type="Gene3D" id="1.20.1260.100">
    <property type="entry name" value="TspO/MBR protein"/>
    <property type="match status" value="1"/>
</dbReference>
<dbReference type="GO" id="GO:0033013">
    <property type="term" value="P:tetrapyrrole metabolic process"/>
    <property type="evidence" value="ECO:0007669"/>
    <property type="project" value="UniProtKB-ARBA"/>
</dbReference>
<keyword evidence="3" id="KW-0812">Transmembrane</keyword>
<feature type="signal peptide" evidence="7">
    <location>
        <begin position="1"/>
        <end position="24"/>
    </location>
</feature>
<proteinExistence type="inferred from homology"/>
<evidence type="ECO:0000256" key="2">
    <source>
        <dbReference type="ARBA" id="ARBA00007524"/>
    </source>
</evidence>
<dbReference type="PANTHER" id="PTHR10057">
    <property type="entry name" value="PERIPHERAL-TYPE BENZODIAZEPINE RECEPTOR"/>
    <property type="match status" value="1"/>
</dbReference>
<dbReference type="InterPro" id="IPR004307">
    <property type="entry name" value="TspO_MBR"/>
</dbReference>
<evidence type="ECO:0000256" key="1">
    <source>
        <dbReference type="ARBA" id="ARBA00004141"/>
    </source>
</evidence>
<feature type="compositionally biased region" description="Polar residues" evidence="6">
    <location>
        <begin position="35"/>
        <end position="49"/>
    </location>
</feature>
<name>A0A6T6HSN4_9STRA</name>
<evidence type="ECO:0000256" key="3">
    <source>
        <dbReference type="ARBA" id="ARBA00022692"/>
    </source>
</evidence>
<dbReference type="Pfam" id="PF03073">
    <property type="entry name" value="TspO_MBR"/>
    <property type="match status" value="1"/>
</dbReference>
<evidence type="ECO:0000313" key="9">
    <source>
        <dbReference type="EMBL" id="CAD8341311.1"/>
    </source>
</evidence>
<evidence type="ECO:0000313" key="8">
    <source>
        <dbReference type="EMBL" id="CAD8341302.1"/>
    </source>
</evidence>
<dbReference type="EMBL" id="HBEF01021707">
    <property type="protein sequence ID" value="CAD8341302.1"/>
    <property type="molecule type" value="Transcribed_RNA"/>
</dbReference>
<feature type="chain" id="PRO_5036191640" evidence="7">
    <location>
        <begin position="25"/>
        <end position="324"/>
    </location>
</feature>
<dbReference type="AlphaFoldDB" id="A0A6T6HSN4"/>
<comment type="subcellular location">
    <subcellularLocation>
        <location evidence="1">Membrane</location>
        <topology evidence="1">Multi-pass membrane protein</topology>
    </subcellularLocation>
</comment>
<keyword evidence="4" id="KW-1133">Transmembrane helix</keyword>
<dbReference type="PANTHER" id="PTHR10057:SF0">
    <property type="entry name" value="TRANSLOCATOR PROTEIN"/>
    <property type="match status" value="1"/>
</dbReference>
<comment type="similarity">
    <text evidence="2">Belongs to the TspO/BZRP family.</text>
</comment>
<dbReference type="EMBL" id="HBEF01021718">
    <property type="protein sequence ID" value="CAD8341311.1"/>
    <property type="molecule type" value="Transcribed_RNA"/>
</dbReference>
<keyword evidence="5" id="KW-0472">Membrane</keyword>
<organism evidence="8">
    <name type="scientific">Craspedostauros australis</name>
    <dbReference type="NCBI Taxonomy" id="1486917"/>
    <lineage>
        <taxon>Eukaryota</taxon>
        <taxon>Sar</taxon>
        <taxon>Stramenopiles</taxon>
        <taxon>Ochrophyta</taxon>
        <taxon>Bacillariophyta</taxon>
        <taxon>Bacillariophyceae</taxon>
        <taxon>Bacillariophycidae</taxon>
        <taxon>Naviculales</taxon>
        <taxon>Naviculaceae</taxon>
        <taxon>Craspedostauros</taxon>
    </lineage>
</organism>
<evidence type="ECO:0000256" key="4">
    <source>
        <dbReference type="ARBA" id="ARBA00022989"/>
    </source>
</evidence>
<dbReference type="GO" id="GO:0016020">
    <property type="term" value="C:membrane"/>
    <property type="evidence" value="ECO:0007669"/>
    <property type="project" value="UniProtKB-SubCell"/>
</dbReference>